<dbReference type="STRING" id="436010.A0A166TWS8"/>
<dbReference type="OrthoDB" id="2676161at2759"/>
<gene>
    <name evidence="2" type="ORF">FIBSPDRAFT_977040</name>
</gene>
<evidence type="ECO:0000256" key="1">
    <source>
        <dbReference type="SAM" id="MobiDB-lite"/>
    </source>
</evidence>
<organism evidence="2">
    <name type="scientific">Athelia psychrophila</name>
    <dbReference type="NCBI Taxonomy" id="1759441"/>
    <lineage>
        <taxon>Eukaryota</taxon>
        <taxon>Fungi</taxon>
        <taxon>Dikarya</taxon>
        <taxon>Basidiomycota</taxon>
        <taxon>Agaricomycotina</taxon>
        <taxon>Agaricomycetes</taxon>
        <taxon>Agaricomycetidae</taxon>
        <taxon>Atheliales</taxon>
        <taxon>Atheliaceae</taxon>
        <taxon>Athelia</taxon>
    </lineage>
</organism>
<dbReference type="InterPro" id="IPR022698">
    <property type="entry name" value="OrsD"/>
</dbReference>
<accession>A0A166TWS8</accession>
<dbReference type="EMBL" id="KV417491">
    <property type="protein sequence ID" value="KZP31069.1"/>
    <property type="molecule type" value="Genomic_DNA"/>
</dbReference>
<dbReference type="AlphaFoldDB" id="A0A166TWS8"/>
<evidence type="ECO:0008006" key="3">
    <source>
        <dbReference type="Google" id="ProtNLM"/>
    </source>
</evidence>
<feature type="region of interest" description="Disordered" evidence="1">
    <location>
        <begin position="207"/>
        <end position="237"/>
    </location>
</feature>
<sequence length="392" mass="43572">MSEHTHTALLRLPYLEQLGLVINQELKVLICEGCAYAFPPKGVKEHINKKHKNAKVKSAIDQTQVQSICDQHHVLADLPILDPASDHVQYLGLALHSGLKCGHCAFICGEMSTLETHYKKESDHPAQPPTSPTNIHYQQLAFRGKRSKFFTVQPRQVPTKVDAVEVMIAELRKAANSAGGDATSNLNSRQINPWMLTTKWYLSAAPSGAAPRNRQDFGRPRWTPKVGRRFGTTPEVPDFDFGRRAVLGAVRQVAPTEPGQKRSETDPPGGGKGSNWDVTQPGEFDGTFLKHMQGSERWGPRLRTAQRRPCHGWQEQRGTASEGEAHKARPVLFSLGNHFDGSQPMGNQAPRASMQRKRPFPLPCSAEKPRAGWYHTAGLNRPALSWFPLQTI</sequence>
<protein>
    <recommendedName>
        <fullName evidence="3">C2H2-type domain-containing protein</fullName>
    </recommendedName>
</protein>
<reference evidence="2" key="1">
    <citation type="journal article" date="2016" name="Mol. Biol. Evol.">
        <title>Comparative Genomics of Early-Diverging Mushroom-Forming Fungi Provides Insights into the Origins of Lignocellulose Decay Capabilities.</title>
        <authorList>
            <person name="Nagy L.G."/>
            <person name="Riley R."/>
            <person name="Tritt A."/>
            <person name="Adam C."/>
            <person name="Daum C."/>
            <person name="Floudas D."/>
            <person name="Sun H."/>
            <person name="Yadav J.S."/>
            <person name="Pangilinan J."/>
            <person name="Larsson K.H."/>
            <person name="Matsuura K."/>
            <person name="Barry K."/>
            <person name="Labutti K."/>
            <person name="Kuo R."/>
            <person name="Ohm R.A."/>
            <person name="Bhattacharya S.S."/>
            <person name="Shirouzu T."/>
            <person name="Yoshinaga Y."/>
            <person name="Martin F.M."/>
            <person name="Grigoriev I.V."/>
            <person name="Hibbett D.S."/>
        </authorList>
    </citation>
    <scope>NUCLEOTIDE SEQUENCE [LARGE SCALE GENOMIC DNA]</scope>
    <source>
        <strain evidence="2">CBS 109695</strain>
    </source>
</reference>
<dbReference type="Pfam" id="PF12013">
    <property type="entry name" value="OrsD"/>
    <property type="match status" value="1"/>
</dbReference>
<name>A0A166TWS8_9AGAM</name>
<proteinExistence type="predicted"/>
<feature type="region of interest" description="Disordered" evidence="1">
    <location>
        <begin position="251"/>
        <end position="279"/>
    </location>
</feature>
<evidence type="ECO:0000313" key="2">
    <source>
        <dbReference type="EMBL" id="KZP31069.1"/>
    </source>
</evidence>